<comment type="pathway">
    <text evidence="1">Carbohydrate degradation.</text>
</comment>
<dbReference type="EMBL" id="QNRX01000008">
    <property type="protein sequence ID" value="RBP64471.1"/>
    <property type="molecule type" value="Genomic_DNA"/>
</dbReference>
<dbReference type="PROSITE" id="PS51748">
    <property type="entry name" value="HEXOKINASE_2"/>
    <property type="match status" value="1"/>
</dbReference>
<evidence type="ECO:0000256" key="7">
    <source>
        <dbReference type="ARBA" id="ARBA00022840"/>
    </source>
</evidence>
<evidence type="ECO:0000256" key="1">
    <source>
        <dbReference type="ARBA" id="ARBA00004921"/>
    </source>
</evidence>
<gene>
    <name evidence="12" type="ORF">DES36_10894</name>
</gene>
<evidence type="ECO:0000256" key="9">
    <source>
        <dbReference type="ARBA" id="ARBA00047905"/>
    </source>
</evidence>
<comment type="catalytic activity">
    <reaction evidence="9">
        <text>D-fructose + ATP = D-fructose 6-phosphate + ADP + H(+)</text>
        <dbReference type="Rhea" id="RHEA:16125"/>
        <dbReference type="ChEBI" id="CHEBI:15378"/>
        <dbReference type="ChEBI" id="CHEBI:30616"/>
        <dbReference type="ChEBI" id="CHEBI:37721"/>
        <dbReference type="ChEBI" id="CHEBI:61527"/>
        <dbReference type="ChEBI" id="CHEBI:456216"/>
        <dbReference type="EC" id="2.7.1.1"/>
    </reaction>
    <physiologicalReaction direction="left-to-right" evidence="9">
        <dbReference type="Rhea" id="RHEA:16126"/>
    </physiologicalReaction>
</comment>
<evidence type="ECO:0000256" key="4">
    <source>
        <dbReference type="ARBA" id="ARBA00022679"/>
    </source>
</evidence>
<reference evidence="12 13" key="1">
    <citation type="submission" date="2018-06" db="EMBL/GenBank/DDBJ databases">
        <title>Genomic Encyclopedia of Type Strains, Phase IV (KMG-IV): sequencing the most valuable type-strain genomes for metagenomic binning, comparative biology and taxonomic classification.</title>
        <authorList>
            <person name="Goeker M."/>
        </authorList>
    </citation>
    <scope>NUCLEOTIDE SEQUENCE [LARGE SCALE GENOMIC DNA]</scope>
    <source>
        <strain evidence="12 13">DSM 22112</strain>
    </source>
</reference>
<dbReference type="GO" id="GO:0005536">
    <property type="term" value="F:D-glucose binding"/>
    <property type="evidence" value="ECO:0007669"/>
    <property type="project" value="InterPro"/>
</dbReference>
<evidence type="ECO:0000259" key="11">
    <source>
        <dbReference type="Pfam" id="PF03727"/>
    </source>
</evidence>
<evidence type="ECO:0000256" key="5">
    <source>
        <dbReference type="ARBA" id="ARBA00022741"/>
    </source>
</evidence>
<dbReference type="Gene3D" id="3.40.367.20">
    <property type="match status" value="1"/>
</dbReference>
<evidence type="ECO:0000256" key="6">
    <source>
        <dbReference type="ARBA" id="ARBA00022777"/>
    </source>
</evidence>
<sequence>MNIEKIREEVSQFLKENKMSYKDIDFEKETTQFISQMIKGLSGDSSLKMIPTYIDPFSTFSYGEPIIVLDAGGTNFRRAVVTIQEDKILVENLQVYPMPGADKVISRDEFFKIIVQYISPIINKSNKIGFCFSYPVEILSNTDGKVLSMTKELKITDIESTILGETLNYYLCQGGYEGNKKVAVLNDTTAVLLSGIGVSQTYKYDTFIGLILGTGTNTCYMEKSKNVLKDKLLSKKEGHTLINIESGGYSPLFRGAIDESLDQKSNDPGNQLFEKMISGAYQGPLVFESLMRAGKDGLFTKKIIEEVPSISSKDVSDFLLNPFSNEKSLGQAISKHGTYEDRIKIYLLIDELIERGAMLLAMNVNAILKKTGRGKNPCEPVCLTIDGSTFYGSPVFQNKFDYYLKTYVENKGFYIKQKKVENGTLVGAAMAALMVS</sequence>
<keyword evidence="8" id="KW-0324">Glycolysis</keyword>
<dbReference type="CDD" id="cd24000">
    <property type="entry name" value="ASKHA_NBD_HK"/>
    <property type="match status" value="1"/>
</dbReference>
<dbReference type="AlphaFoldDB" id="A0A366I835"/>
<dbReference type="PRINTS" id="PR00475">
    <property type="entry name" value="HEXOKINASE"/>
</dbReference>
<comment type="pathway">
    <text evidence="2">Carbohydrate metabolism.</text>
</comment>
<dbReference type="UniPathway" id="UPA00109">
    <property type="reaction ID" value="UER00180"/>
</dbReference>
<dbReference type="Pfam" id="PF03727">
    <property type="entry name" value="Hexokinase_2"/>
    <property type="match status" value="1"/>
</dbReference>
<evidence type="ECO:0000256" key="8">
    <source>
        <dbReference type="ARBA" id="ARBA00023152"/>
    </source>
</evidence>
<name>A0A366I835_9FIRM</name>
<evidence type="ECO:0000256" key="2">
    <source>
        <dbReference type="ARBA" id="ARBA00005007"/>
    </source>
</evidence>
<dbReference type="InterPro" id="IPR043129">
    <property type="entry name" value="ATPase_NBD"/>
</dbReference>
<dbReference type="Pfam" id="PF00349">
    <property type="entry name" value="Hexokinase_1"/>
    <property type="match status" value="1"/>
</dbReference>
<dbReference type="RefSeq" id="WP_113920620.1">
    <property type="nucleotide sequence ID" value="NZ_QNRX01000008.1"/>
</dbReference>
<protein>
    <submittedName>
        <fullName evidence="12">Hexokinase</fullName>
    </submittedName>
</protein>
<dbReference type="GO" id="GO:0005524">
    <property type="term" value="F:ATP binding"/>
    <property type="evidence" value="ECO:0007669"/>
    <property type="project" value="UniProtKB-KW"/>
</dbReference>
<feature type="domain" description="Hexokinase N-terminal" evidence="10">
    <location>
        <begin position="17"/>
        <end position="194"/>
    </location>
</feature>
<dbReference type="PANTHER" id="PTHR19443:SF16">
    <property type="entry name" value="HEXOKINASE TYPE 1-RELATED"/>
    <property type="match status" value="1"/>
</dbReference>
<dbReference type="SUPFAM" id="SSF53067">
    <property type="entry name" value="Actin-like ATPase domain"/>
    <property type="match status" value="2"/>
</dbReference>
<comment type="similarity">
    <text evidence="3">Belongs to the hexokinase family.</text>
</comment>
<dbReference type="PANTHER" id="PTHR19443">
    <property type="entry name" value="HEXOKINASE"/>
    <property type="match status" value="1"/>
</dbReference>
<feature type="domain" description="Hexokinase C-terminal" evidence="11">
    <location>
        <begin position="208"/>
        <end position="434"/>
    </location>
</feature>
<dbReference type="Gene3D" id="3.30.420.40">
    <property type="match status" value="1"/>
</dbReference>
<evidence type="ECO:0000256" key="3">
    <source>
        <dbReference type="ARBA" id="ARBA00009225"/>
    </source>
</evidence>
<evidence type="ECO:0000313" key="13">
    <source>
        <dbReference type="Proteomes" id="UP000253490"/>
    </source>
</evidence>
<dbReference type="GO" id="GO:0006006">
    <property type="term" value="P:glucose metabolic process"/>
    <property type="evidence" value="ECO:0007669"/>
    <property type="project" value="TreeGrafter"/>
</dbReference>
<dbReference type="InterPro" id="IPR022673">
    <property type="entry name" value="Hexokinase_C"/>
</dbReference>
<dbReference type="InterPro" id="IPR001312">
    <property type="entry name" value="Hexokinase"/>
</dbReference>
<dbReference type="GO" id="GO:0008865">
    <property type="term" value="F:fructokinase activity"/>
    <property type="evidence" value="ECO:0007669"/>
    <property type="project" value="TreeGrafter"/>
</dbReference>
<keyword evidence="13" id="KW-1185">Reference proteome</keyword>
<organism evidence="12 13">
    <name type="scientific">Alkalibaculum bacchi</name>
    <dbReference type="NCBI Taxonomy" id="645887"/>
    <lineage>
        <taxon>Bacteria</taxon>
        <taxon>Bacillati</taxon>
        <taxon>Bacillota</taxon>
        <taxon>Clostridia</taxon>
        <taxon>Eubacteriales</taxon>
        <taxon>Eubacteriaceae</taxon>
        <taxon>Alkalibaculum</taxon>
    </lineage>
</organism>
<keyword evidence="5" id="KW-0547">Nucleotide-binding</keyword>
<dbReference type="Proteomes" id="UP000253490">
    <property type="component" value="Unassembled WGS sequence"/>
</dbReference>
<dbReference type="GO" id="GO:0004340">
    <property type="term" value="F:glucokinase activity"/>
    <property type="evidence" value="ECO:0007669"/>
    <property type="project" value="TreeGrafter"/>
</dbReference>
<keyword evidence="7" id="KW-0067">ATP-binding</keyword>
<comment type="caution">
    <text evidence="12">The sequence shown here is derived from an EMBL/GenBank/DDBJ whole genome shotgun (WGS) entry which is preliminary data.</text>
</comment>
<accession>A0A366I835</accession>
<dbReference type="OrthoDB" id="6383434at2"/>
<evidence type="ECO:0000259" key="10">
    <source>
        <dbReference type="Pfam" id="PF00349"/>
    </source>
</evidence>
<dbReference type="GO" id="GO:0001678">
    <property type="term" value="P:intracellular glucose homeostasis"/>
    <property type="evidence" value="ECO:0007669"/>
    <property type="project" value="InterPro"/>
</dbReference>
<dbReference type="GO" id="GO:0006096">
    <property type="term" value="P:glycolytic process"/>
    <property type="evidence" value="ECO:0007669"/>
    <property type="project" value="UniProtKB-UniPathway"/>
</dbReference>
<dbReference type="InterPro" id="IPR022672">
    <property type="entry name" value="Hexokinase_N"/>
</dbReference>
<keyword evidence="4" id="KW-0808">Transferase</keyword>
<evidence type="ECO:0000313" key="12">
    <source>
        <dbReference type="EMBL" id="RBP64471.1"/>
    </source>
</evidence>
<proteinExistence type="inferred from homology"/>
<keyword evidence="6 12" id="KW-0418">Kinase</keyword>